<evidence type="ECO:0000313" key="1">
    <source>
        <dbReference type="EMBL" id="EGR29559.1"/>
    </source>
</evidence>
<reference evidence="1 2" key="1">
    <citation type="submission" date="2011-07" db="EMBL/GenBank/DDBJ databases">
        <authorList>
            <person name="Coyne R."/>
            <person name="Brami D."/>
            <person name="Johnson J."/>
            <person name="Hostetler J."/>
            <person name="Hannick L."/>
            <person name="Clark T."/>
            <person name="Cassidy-Hanley D."/>
            <person name="Inman J."/>
        </authorList>
    </citation>
    <scope>NUCLEOTIDE SEQUENCE [LARGE SCALE GENOMIC DNA]</scope>
    <source>
        <strain evidence="1 2">G5</strain>
    </source>
</reference>
<dbReference type="eggNOG" id="ENOG502SJZN">
    <property type="taxonomic scope" value="Eukaryota"/>
</dbReference>
<dbReference type="RefSeq" id="XP_004030795.1">
    <property type="nucleotide sequence ID" value="XM_004030747.1"/>
</dbReference>
<keyword evidence="2" id="KW-1185">Reference proteome</keyword>
<dbReference type="GeneID" id="14905658"/>
<accession>G0QYY8</accession>
<protein>
    <submittedName>
        <fullName evidence="1">Uncharacterized protein</fullName>
    </submittedName>
</protein>
<organism evidence="1 2">
    <name type="scientific">Ichthyophthirius multifiliis</name>
    <name type="common">White spot disease agent</name>
    <name type="synonym">Ich</name>
    <dbReference type="NCBI Taxonomy" id="5932"/>
    <lineage>
        <taxon>Eukaryota</taxon>
        <taxon>Sar</taxon>
        <taxon>Alveolata</taxon>
        <taxon>Ciliophora</taxon>
        <taxon>Intramacronucleata</taxon>
        <taxon>Oligohymenophorea</taxon>
        <taxon>Hymenostomatida</taxon>
        <taxon>Ophryoglenina</taxon>
        <taxon>Ichthyophthirius</taxon>
    </lineage>
</organism>
<dbReference type="OrthoDB" id="290819at2759"/>
<proteinExistence type="predicted"/>
<dbReference type="InParanoid" id="G0QYY8"/>
<dbReference type="Proteomes" id="UP000008983">
    <property type="component" value="Unassembled WGS sequence"/>
</dbReference>
<sequence>MPSTALMYNQIVEASDLITNPNDLTEKTIKGLFSSGASFIDIEFPLQILQTASPSFTSLYAQDLATGIKNGKPVPFEDKTGSLGTSTEKGSATFSQTTAGTIINLTFSSLNLAQIPKKEDELNQELIPGGSDMQISILIDNPTTTVTTGNFMLKFCLDSACLYEQQSINIIGISIIDIKELNLRLYQPQSTAFFCQSQDQCPLSFSFKFPDKLDKLVDYLVLENPSFMDTIISFDNTQSKELACFFQDFASYYCFYDSVQKTINIFAPSNTDILKDTILRIQIFSWRDTLYQTGTNLIQNFKLLPTYSFYKATPEKLQDIPISLQNAGGSILQVKKWWHFINQGFMNAYFCFYTTNINRDSLLKVYFQLSQPSNDALPDTKVWGMFELSLETMNEVGQTLIPYNLHSRFYKSNQEIDCLCQNNINLLFKCYVQYSGVSKESPTSIIIKPQQILAVNDILLLTFPKISMPLVENYYVRLQLRQITYDSIKKELIYLSDKPSDFVFLTTKYTTIQTNQLLDTSIDNKVGSPNNILWQLGNTNDLKKNTRDRIIIGTKTDEMIFEQPANPVSKTLKTTSDQGNVWIYTLAQWLEIEPTVNISGSSLQIRTIDFKNMPYEIQQGVYFTAETWSTGDSKLDTKYNKLDMADPHPFVQSDFQFENNLVGLVNKFTFTFQPFNNIPKSGIITAYWATGTPNPDNNWEFTNQYCKILSGLDDPDCQIIQDKLNNILQIQIKGQASNYNAAKDGPIKLQIQLRNSVDPGLRSNFKFSIYWDYYGYNNRVQVSGSNLSQRRRTCENLLYSSINLISVNPIQLTLLERYQNEIEICGGNIGPLLVTFQLNESLYYPHDYIIIDLYNMLIYDLTIPDPRIQEVICYFNNVSDPKKIKIKTFRCDFDQVNKRILAYVPEEMNLLYTNRYNLYMTIRTDNVDTWGFKISGPSKARWTRISTKRETGAPSATAAEKATYYDVGWVEALIPPCPFDNNQFSVYALTHEFNTLDYNSIIDANKNNNKYIYNLFNITLATTGNDIEVSDPSNPFRTRMVFEFLTHNGVFRSWDEDPTGNKLSQTGPAACGTLFNQYLGIATAGKQNSPKSFDSYSPGNIDIECTVYPSRGQSLEQPTYIVMENYEKIFAGNTFNINLGKIKNPNKPNHGTTYEYKVYDDTKRYQTSAHIRIHIEQRQVDGTYYHENTPISLSTATFKISHYDTRTNFPLRNVTYEINSLTSQLSNSRTAIVVQYSEPYELVSKGDCIQHNKDLPSVPHGPVACAFIKQSKWVVLSNNLVINPPEKYLVIEWEPTSRMNPPYTFDYIQKNSPLNAWVYSNKRVIMRRIQDLISPVQQKCLVLMETTAADNPQNREVTYRIGVYLQTLSSFMQTIELVAPKEFQNIRRCRIKKGLVLNNVNDLNDNIKCTIIYQTTWLIKITNFKFKNINDDGLLVLELLIMNPYISGWTNQWKCKTYAMDEQKIHDLNYQAEGSTWVGDFVPFPNLFRVYRNTVSFQDRRASTNDYAEVHMRIIPKKTHPQTDDSNKTQIEIWMPIEFDIPNGGQRVCEVTHKYHDDTSGQYCEITSDRKIFVNTNRYQGLMDKCGLVSATTINSINNQNGVKLPSVAGNNNFQVFITSEQNGKVTKEYSDLGATTKPQQLSTSSTGDQFNISVQEQETQEKQRVIIKFKSPIIIPPAYDTSANISDVNLNNPISYLDIQFNTRDDINNIFWTSSSGWTRVLGWPLNLGFTVTAGQKTFVPCKAYSGLIPKEGEKILCQLIPAQDYTIYTPAIVRVYNFQSVAKNQIIELHLLSILGQIHGGNAGYIDVGVFQQMGDGSLVWIIELTRFAIGGPSWKYYNQYRLYETDQIKITPNQVGAYSEWLFTFKSLQYKIPAIPVDVDCPEIRTALTSSIEFAAGTIFVLDIPKNYFELKDDGRIQATFSNIPMKIWVYEETNQIFLRIEQTVPCTGANELKITQLRNAAYQFLTPYSLKITSYRIDKQIKNTFRFNNISSPTPGEFVTLSLVLSKYFADERYVTYTFSFTPSYNIHLGSKITIELPNRADITYNGLGTSVPKELCVVSDQNLLDQSSCVMGPSLLTLLVKSNIAEQTPLSVQIIGTRNHPTFTGRTLSNDFSISIQTQSPYTIMPYFINQGNFPVITFLNKRETSFLYLTMFGTSYFNKVQSDYTFTIQSSSDLPIGGFIYLQFPNDFLTEYPSLNSIPPPTSIQGSWTVESLTYATIWQQAGANYLLKITPNFAWPSRGSLTFKFNSFKNPQITSITNPFACYTIYDNKKQDQTDINDNSLKFNFQPKPADLQVGAFSFTPQNEGSLSTYNFPLTLPSPPIGTTVTSQNPYYLDYIFDTTVYGQTLTTIDQTVPCKIKLKSQSNYADALCTVKNGVLSIPLTSDTYLGKEIDVQINNIVNPPAPTQIKSLLRQGSSIIQYTDNAASVNPKSPPSDLKMTLLETTSTALQAKASYTFCVTHLNQQAKTTQFTYIFHHNFPSKATINAKLLLSMKTAKQHMTSQIVKPNANKKEQPQKVKKIPKISAQMPTSVIKLMVSKTHQFPAILITLKSKYILLQKKSSNPKHQASQVIKHNSVTKGKAIKSQQDKYQTFLKVQLQTKFRFNSNFPFPTPQQHSQNSKTLNLYHLQSYSILLKEVKRNILKQSLQKMLKKVKIIYYGIKKNKTPQISSLKFPTLNSIYSRLLLKIPSKLSYRLQFREFLYQVLPYQQKLNQINLRISDQVFPTLQKKIKTTNQSSNLPQ</sequence>
<gene>
    <name evidence="1" type="ORF">IMG5_153310</name>
</gene>
<name>G0QYY8_ICHMU</name>
<dbReference type="EMBL" id="GL984132">
    <property type="protein sequence ID" value="EGR29559.1"/>
    <property type="molecule type" value="Genomic_DNA"/>
</dbReference>
<evidence type="ECO:0000313" key="2">
    <source>
        <dbReference type="Proteomes" id="UP000008983"/>
    </source>
</evidence>